<evidence type="ECO:0000256" key="5">
    <source>
        <dbReference type="HAMAP-Rule" id="MF_00822"/>
    </source>
</evidence>
<dbReference type="SUPFAM" id="SSF69287">
    <property type="entry name" value="Urease metallochaperone UreE, N-terminal domain"/>
    <property type="match status" value="1"/>
</dbReference>
<reference evidence="7 9" key="1">
    <citation type="submission" date="2020-12" db="EMBL/GenBank/DDBJ databases">
        <title>FDA dAtabase for Regulatory Grade micrObial Sequences (FDA-ARGOS): Supporting development and validation of Infectious Disease Dx tests.</title>
        <authorList>
            <person name="Sproer C."/>
            <person name="Gronow S."/>
            <person name="Severitt S."/>
            <person name="Schroder I."/>
            <person name="Tallon L."/>
            <person name="Sadzewicz L."/>
            <person name="Zhao X."/>
            <person name="Boylan J."/>
            <person name="Ott S."/>
            <person name="Bowen H."/>
            <person name="Vavikolanu K."/>
            <person name="Mehta A."/>
            <person name="Aluvathingal J."/>
            <person name="Nadendla S."/>
            <person name="Lowell S."/>
            <person name="Myers T."/>
            <person name="Yan Y."/>
            <person name="Sichtig H."/>
        </authorList>
    </citation>
    <scope>NUCLEOTIDE SEQUENCE [LARGE SCALE GENOMIC DNA]</scope>
    <source>
        <strain evidence="7 9">FDAARGOS_1053</strain>
        <strain evidence="8">FDAARGOS_1191</strain>
    </source>
</reference>
<dbReference type="Gene3D" id="2.60.260.20">
    <property type="entry name" value="Urease metallochaperone UreE, N-terminal domain"/>
    <property type="match status" value="1"/>
</dbReference>
<dbReference type="GO" id="GO:0019627">
    <property type="term" value="P:urea metabolic process"/>
    <property type="evidence" value="ECO:0007669"/>
    <property type="project" value="InterPro"/>
</dbReference>
<dbReference type="Proteomes" id="UP000617681">
    <property type="component" value="Chromosome"/>
</dbReference>
<dbReference type="GeneID" id="92759791"/>
<evidence type="ECO:0000313" key="8">
    <source>
        <dbReference type="EMBL" id="QRP71517.1"/>
    </source>
</evidence>
<name>A0A7T4EEM4_9CORY</name>
<evidence type="ECO:0000259" key="6">
    <source>
        <dbReference type="SMART" id="SM00988"/>
    </source>
</evidence>
<dbReference type="CDD" id="cd00571">
    <property type="entry name" value="UreE"/>
    <property type="match status" value="1"/>
</dbReference>
<evidence type="ECO:0000313" key="7">
    <source>
        <dbReference type="EMBL" id="QQB45969.1"/>
    </source>
</evidence>
<dbReference type="InterPro" id="IPR004029">
    <property type="entry name" value="UreE_N"/>
</dbReference>
<dbReference type="SMART" id="SM00988">
    <property type="entry name" value="UreE_N"/>
    <property type="match status" value="1"/>
</dbReference>
<organism evidence="7 9">
    <name type="scientific">Corynebacterium glucuronolyticum</name>
    <dbReference type="NCBI Taxonomy" id="39791"/>
    <lineage>
        <taxon>Bacteria</taxon>
        <taxon>Bacillati</taxon>
        <taxon>Actinomycetota</taxon>
        <taxon>Actinomycetes</taxon>
        <taxon>Mycobacteriales</taxon>
        <taxon>Corynebacteriaceae</taxon>
        <taxon>Corynebacterium</taxon>
    </lineage>
</organism>
<dbReference type="RefSeq" id="WP_005392117.1">
    <property type="nucleotide sequence ID" value="NZ_CP066007.1"/>
</dbReference>
<dbReference type="GO" id="GO:0005737">
    <property type="term" value="C:cytoplasm"/>
    <property type="evidence" value="ECO:0007669"/>
    <property type="project" value="UniProtKB-SubCell"/>
</dbReference>
<evidence type="ECO:0000256" key="1">
    <source>
        <dbReference type="ARBA" id="ARBA00004496"/>
    </source>
</evidence>
<dbReference type="GO" id="GO:0006457">
    <property type="term" value="P:protein folding"/>
    <property type="evidence" value="ECO:0007669"/>
    <property type="project" value="InterPro"/>
</dbReference>
<dbReference type="HAMAP" id="MF_00822">
    <property type="entry name" value="UreE"/>
    <property type="match status" value="1"/>
</dbReference>
<sequence>MIVTEILGNVHDVSEPAELSIDSVLFDNESRLKRVQRVTSEGGTEIGLRFDTDFRELHDGDILWREGDSLIVAKIDPTDVLVIKPGSIKEALTVAHSLGNRHLQAQFFEDEAGFTGSVMVVRYDHTVEHFLDHMETNYERGQYVMPKAFRHAEHTH</sequence>
<comment type="similarity">
    <text evidence="5">Belongs to the UreE family.</text>
</comment>
<keyword evidence="2 5" id="KW-0963">Cytoplasm</keyword>
<dbReference type="InterPro" id="IPR007864">
    <property type="entry name" value="UreE_C_dom"/>
</dbReference>
<feature type="domain" description="UreE urease accessory N-terminal" evidence="6">
    <location>
        <begin position="6"/>
        <end position="71"/>
    </location>
</feature>
<proteinExistence type="inferred from homology"/>
<evidence type="ECO:0000256" key="4">
    <source>
        <dbReference type="ARBA" id="ARBA00023186"/>
    </source>
</evidence>
<dbReference type="PIRSF" id="PIRSF036402">
    <property type="entry name" value="Ureas_acces_UreE"/>
    <property type="match status" value="1"/>
</dbReference>
<dbReference type="Proteomes" id="UP000596145">
    <property type="component" value="Chromosome"/>
</dbReference>
<dbReference type="EMBL" id="CP066007">
    <property type="protein sequence ID" value="QQB45969.1"/>
    <property type="molecule type" value="Genomic_DNA"/>
</dbReference>
<dbReference type="Gene3D" id="3.30.70.790">
    <property type="entry name" value="UreE, C-terminal domain"/>
    <property type="match status" value="1"/>
</dbReference>
<dbReference type="AlphaFoldDB" id="A0A7T4EEM4"/>
<dbReference type="OrthoDB" id="9810882at2"/>
<dbReference type="GO" id="GO:0016151">
    <property type="term" value="F:nickel cation binding"/>
    <property type="evidence" value="ECO:0007669"/>
    <property type="project" value="UniProtKB-UniRule"/>
</dbReference>
<evidence type="ECO:0000313" key="9">
    <source>
        <dbReference type="Proteomes" id="UP000596145"/>
    </source>
</evidence>
<evidence type="ECO:0000256" key="2">
    <source>
        <dbReference type="ARBA" id="ARBA00022490"/>
    </source>
</evidence>
<dbReference type="GO" id="GO:0065003">
    <property type="term" value="P:protein-containing complex assembly"/>
    <property type="evidence" value="ECO:0007669"/>
    <property type="project" value="InterPro"/>
</dbReference>
<dbReference type="InterPro" id="IPR036118">
    <property type="entry name" value="UreE_N_sf"/>
</dbReference>
<gene>
    <name evidence="5" type="primary">ureE</name>
    <name evidence="7" type="ORF">I6I10_10945</name>
    <name evidence="8" type="ORF">I6J21_05175</name>
</gene>
<dbReference type="Pfam" id="PF02814">
    <property type="entry name" value="UreE_N"/>
    <property type="match status" value="1"/>
</dbReference>
<comment type="function">
    <text evidence="5">Involved in urease metallocenter assembly. Binds nickel. Probably functions as a nickel donor during metallocenter assembly.</text>
</comment>
<keyword evidence="3 5" id="KW-0533">Nickel</keyword>
<keyword evidence="4 5" id="KW-0143">Chaperone</keyword>
<dbReference type="InterPro" id="IPR012406">
    <property type="entry name" value="UreE"/>
</dbReference>
<dbReference type="Pfam" id="PF05194">
    <property type="entry name" value="UreE_C"/>
    <property type="match status" value="1"/>
</dbReference>
<evidence type="ECO:0000256" key="3">
    <source>
        <dbReference type="ARBA" id="ARBA00022596"/>
    </source>
</evidence>
<dbReference type="SUPFAM" id="SSF69737">
    <property type="entry name" value="Urease metallochaperone UreE, C-terminal domain"/>
    <property type="match status" value="1"/>
</dbReference>
<protein>
    <recommendedName>
        <fullName evidence="5">Urease accessory protein UreE</fullName>
    </recommendedName>
</protein>
<accession>A0A7T4EEM4</accession>
<dbReference type="EMBL" id="CP069534">
    <property type="protein sequence ID" value="QRP71517.1"/>
    <property type="molecule type" value="Genomic_DNA"/>
</dbReference>
<comment type="subcellular location">
    <subcellularLocation>
        <location evidence="1 5">Cytoplasm</location>
    </subcellularLocation>
</comment>
<dbReference type="GO" id="GO:0051082">
    <property type="term" value="F:unfolded protein binding"/>
    <property type="evidence" value="ECO:0007669"/>
    <property type="project" value="UniProtKB-UniRule"/>
</dbReference>